<evidence type="ECO:0000313" key="3">
    <source>
        <dbReference type="Proteomes" id="UP000094378"/>
    </source>
</evidence>
<dbReference type="PROSITE" id="PS50164">
    <property type="entry name" value="GIY_YIG"/>
    <property type="match status" value="1"/>
</dbReference>
<sequence>MQDDFYKKYLWVKKIKSSKEELYKATSQQYCNSIINDIITRYDNQIFNVSNLNNYEDNVSGVYLIFSLDNKDNLKFSYIGESTNIKKRWKTHINNYKAKNKQSRKIRSKENNIENIRFVTLAKINEQNQRLKKETYYIYLFKSKFTNLNTKLANMKMRCDNGHGVKRTYLSYVKNSKTFKLFVYGVCKNKLCNNKFQIY</sequence>
<dbReference type="SMART" id="SM00465">
    <property type="entry name" value="GIYc"/>
    <property type="match status" value="1"/>
</dbReference>
<gene>
    <name evidence="2" type="ORF">SHELI_v1c10810</name>
</gene>
<dbReference type="EMBL" id="CP017015">
    <property type="protein sequence ID" value="AOG61028.1"/>
    <property type="molecule type" value="Genomic_DNA"/>
</dbReference>
<dbReference type="OrthoDB" id="389314at2"/>
<dbReference type="STRING" id="216938.SHELI_v1c10810"/>
<dbReference type="Gene3D" id="3.40.1440.10">
    <property type="entry name" value="GIY-YIG endonuclease"/>
    <property type="match status" value="1"/>
</dbReference>
<dbReference type="RefSeq" id="WP_069117430.1">
    <property type="nucleotide sequence ID" value="NZ_CP017015.1"/>
</dbReference>
<dbReference type="SUPFAM" id="SSF82771">
    <property type="entry name" value="GIY-YIG endonuclease"/>
    <property type="match status" value="1"/>
</dbReference>
<organism evidence="2 3">
    <name type="scientific">Spiroplasma helicoides</name>
    <dbReference type="NCBI Taxonomy" id="216938"/>
    <lineage>
        <taxon>Bacteria</taxon>
        <taxon>Bacillati</taxon>
        <taxon>Mycoplasmatota</taxon>
        <taxon>Mollicutes</taxon>
        <taxon>Entomoplasmatales</taxon>
        <taxon>Spiroplasmataceae</taxon>
        <taxon>Spiroplasma</taxon>
    </lineage>
</organism>
<proteinExistence type="predicted"/>
<evidence type="ECO:0000259" key="1">
    <source>
        <dbReference type="PROSITE" id="PS50164"/>
    </source>
</evidence>
<dbReference type="InterPro" id="IPR000305">
    <property type="entry name" value="GIY-YIG_endonuc"/>
</dbReference>
<name>A0A1B3SM71_9MOLU</name>
<feature type="domain" description="GIY-YIG" evidence="1">
    <location>
        <begin position="58"/>
        <end position="147"/>
    </location>
</feature>
<dbReference type="Pfam" id="PF01541">
    <property type="entry name" value="GIY-YIG"/>
    <property type="match status" value="1"/>
</dbReference>
<keyword evidence="3" id="KW-1185">Reference proteome</keyword>
<protein>
    <recommendedName>
        <fullName evidence="1">GIY-YIG domain-containing protein</fullName>
    </recommendedName>
</protein>
<evidence type="ECO:0000313" key="2">
    <source>
        <dbReference type="EMBL" id="AOG61028.1"/>
    </source>
</evidence>
<reference evidence="2 3" key="1">
    <citation type="submission" date="2016-08" db="EMBL/GenBank/DDBJ databases">
        <title>Complete genome sequence of Spiroplasma helicoides TABS-2 (DSM 22551).</title>
        <authorList>
            <person name="Shen W.-Y."/>
            <person name="Lo W.-S."/>
            <person name="Lai Y.-C."/>
            <person name="Kuo C.-H."/>
        </authorList>
    </citation>
    <scope>NUCLEOTIDE SEQUENCE [LARGE SCALE GENOMIC DNA]</scope>
    <source>
        <strain evidence="2 3">TABS-2</strain>
    </source>
</reference>
<dbReference type="InterPro" id="IPR035901">
    <property type="entry name" value="GIY-YIG_endonuc_sf"/>
</dbReference>
<dbReference type="AlphaFoldDB" id="A0A1B3SM71"/>
<dbReference type="KEGG" id="shj:SHELI_v1c10810"/>
<accession>A0A1B3SM71</accession>
<dbReference type="Proteomes" id="UP000094378">
    <property type="component" value="Chromosome"/>
</dbReference>